<organism evidence="6">
    <name type="scientific">Perkinsus marinus (strain ATCC 50983 / TXsc)</name>
    <dbReference type="NCBI Taxonomy" id="423536"/>
    <lineage>
        <taxon>Eukaryota</taxon>
        <taxon>Sar</taxon>
        <taxon>Alveolata</taxon>
        <taxon>Perkinsozoa</taxon>
        <taxon>Perkinsea</taxon>
        <taxon>Perkinsida</taxon>
        <taxon>Perkinsidae</taxon>
        <taxon>Perkinsus</taxon>
    </lineage>
</organism>
<reference evidence="5 6" key="1">
    <citation type="submission" date="2008-07" db="EMBL/GenBank/DDBJ databases">
        <authorList>
            <person name="El-Sayed N."/>
            <person name="Caler E."/>
            <person name="Inman J."/>
            <person name="Amedeo P."/>
            <person name="Hass B."/>
            <person name="Wortman J."/>
        </authorList>
    </citation>
    <scope>NUCLEOTIDE SEQUENCE [LARGE SCALE GENOMIC DNA]</scope>
    <source>
        <strain evidence="6">ATCC 50983 / TXsc</strain>
    </source>
</reference>
<name>C5KPU3_PERM5</name>
<dbReference type="SUPFAM" id="SSF52743">
    <property type="entry name" value="Subtilisin-like"/>
    <property type="match status" value="1"/>
</dbReference>
<evidence type="ECO:0000256" key="1">
    <source>
        <dbReference type="ARBA" id="ARBA00023529"/>
    </source>
</evidence>
<evidence type="ECO:0000259" key="4">
    <source>
        <dbReference type="Pfam" id="PF00082"/>
    </source>
</evidence>
<dbReference type="InParanoid" id="C5KPU3"/>
<feature type="region of interest" description="Disordered" evidence="3">
    <location>
        <begin position="43"/>
        <end position="67"/>
    </location>
</feature>
<dbReference type="GO" id="GO:0004252">
    <property type="term" value="F:serine-type endopeptidase activity"/>
    <property type="evidence" value="ECO:0007669"/>
    <property type="project" value="UniProtKB-EC"/>
</dbReference>
<sequence length="67" mass="7012">MQVWTCTETILKEKYGAVSGTSDAAAIVAGIAGMLYTLEPSVENTPTQGVKDSKGEKNLSFGLDGCQ</sequence>
<keyword evidence="6" id="KW-1185">Reference proteome</keyword>
<evidence type="ECO:0000313" key="6">
    <source>
        <dbReference type="Proteomes" id="UP000007800"/>
    </source>
</evidence>
<evidence type="ECO:0000256" key="3">
    <source>
        <dbReference type="SAM" id="MobiDB-lite"/>
    </source>
</evidence>
<dbReference type="InterPro" id="IPR036852">
    <property type="entry name" value="Peptidase_S8/S53_dom_sf"/>
</dbReference>
<evidence type="ECO:0000256" key="2">
    <source>
        <dbReference type="ARBA" id="ARBA00023619"/>
    </source>
</evidence>
<dbReference type="EC" id="3.4.21.62" evidence="2"/>
<dbReference type="Gene3D" id="3.40.50.200">
    <property type="entry name" value="Peptidase S8/S53 domain"/>
    <property type="match status" value="1"/>
</dbReference>
<accession>C5KPU3</accession>
<dbReference type="Pfam" id="PF00082">
    <property type="entry name" value="Peptidase_S8"/>
    <property type="match status" value="1"/>
</dbReference>
<protein>
    <recommendedName>
        <fullName evidence="2">subtilisin</fullName>
        <ecNumber evidence="2">3.4.21.62</ecNumber>
    </recommendedName>
</protein>
<dbReference type="Proteomes" id="UP000007800">
    <property type="component" value="Unassembled WGS sequence"/>
</dbReference>
<dbReference type="InterPro" id="IPR000209">
    <property type="entry name" value="Peptidase_S8/S53_dom"/>
</dbReference>
<feature type="domain" description="Peptidase S8/S53" evidence="4">
    <location>
        <begin position="4"/>
        <end position="45"/>
    </location>
</feature>
<gene>
    <name evidence="5" type="ORF">Pmar_PMAR000077</name>
</gene>
<dbReference type="GeneID" id="9042231"/>
<dbReference type="OrthoDB" id="531541at2759"/>
<dbReference type="RefSeq" id="XP_002781695.1">
    <property type="nucleotide sequence ID" value="XM_002781649.1"/>
</dbReference>
<comment type="catalytic activity">
    <reaction evidence="1">
        <text>Hydrolysis of proteins with broad specificity for peptide bonds, and a preference for a large uncharged residue in P1. Hydrolyzes peptide amides.</text>
        <dbReference type="EC" id="3.4.21.62"/>
    </reaction>
</comment>
<dbReference type="EMBL" id="GG675180">
    <property type="protein sequence ID" value="EER13490.1"/>
    <property type="molecule type" value="Genomic_DNA"/>
</dbReference>
<dbReference type="AlphaFoldDB" id="C5KPU3"/>
<proteinExistence type="predicted"/>
<dbReference type="GO" id="GO:0006508">
    <property type="term" value="P:proteolysis"/>
    <property type="evidence" value="ECO:0007669"/>
    <property type="project" value="InterPro"/>
</dbReference>
<evidence type="ECO:0000313" key="5">
    <source>
        <dbReference type="EMBL" id="EER13490.1"/>
    </source>
</evidence>